<evidence type="ECO:0000256" key="1">
    <source>
        <dbReference type="SAM" id="Phobius"/>
    </source>
</evidence>
<dbReference type="AlphaFoldDB" id="A0A177ZKL5"/>
<dbReference type="OrthoDB" id="2659138at2"/>
<proteinExistence type="predicted"/>
<organism evidence="2 3">
    <name type="scientific">Lederbergia galactosidilytica</name>
    <dbReference type="NCBI Taxonomy" id="217031"/>
    <lineage>
        <taxon>Bacteria</taxon>
        <taxon>Bacillati</taxon>
        <taxon>Bacillota</taxon>
        <taxon>Bacilli</taxon>
        <taxon>Bacillales</taxon>
        <taxon>Bacillaceae</taxon>
        <taxon>Lederbergia</taxon>
    </lineage>
</organism>
<reference evidence="2 3" key="1">
    <citation type="submission" date="2015-05" db="EMBL/GenBank/DDBJ databases">
        <title>Comparison of genome.</title>
        <authorList>
            <person name="Zheng Z."/>
            <person name="Sun M."/>
        </authorList>
    </citation>
    <scope>NUCLEOTIDE SEQUENCE [LARGE SCALE GENOMIC DNA]</scope>
    <source>
        <strain evidence="2 3">G25-74</strain>
    </source>
</reference>
<feature type="transmembrane region" description="Helical" evidence="1">
    <location>
        <begin position="131"/>
        <end position="154"/>
    </location>
</feature>
<feature type="transmembrane region" description="Helical" evidence="1">
    <location>
        <begin position="374"/>
        <end position="392"/>
    </location>
</feature>
<feature type="transmembrane region" description="Helical" evidence="1">
    <location>
        <begin position="490"/>
        <end position="508"/>
    </location>
</feature>
<dbReference type="STRING" id="217031.ABB05_16290"/>
<accession>A0A177ZKL5</accession>
<feature type="transmembrane region" description="Helical" evidence="1">
    <location>
        <begin position="342"/>
        <end position="362"/>
    </location>
</feature>
<dbReference type="EMBL" id="LDJR01000057">
    <property type="protein sequence ID" value="OAK68123.1"/>
    <property type="molecule type" value="Genomic_DNA"/>
</dbReference>
<keyword evidence="3" id="KW-1185">Reference proteome</keyword>
<evidence type="ECO:0000313" key="3">
    <source>
        <dbReference type="Proteomes" id="UP000077881"/>
    </source>
</evidence>
<feature type="transmembrane region" description="Helical" evidence="1">
    <location>
        <begin position="423"/>
        <end position="445"/>
    </location>
</feature>
<dbReference type="RefSeq" id="WP_064468536.1">
    <property type="nucleotide sequence ID" value="NZ_JAGGKH010000009.1"/>
</dbReference>
<gene>
    <name evidence="2" type="ORF">ABB05_16290</name>
</gene>
<keyword evidence="1" id="KW-0472">Membrane</keyword>
<keyword evidence="1" id="KW-0812">Transmembrane</keyword>
<feature type="transmembrane region" description="Helical" evidence="1">
    <location>
        <begin position="199"/>
        <end position="218"/>
    </location>
</feature>
<name>A0A177ZKL5_9BACI</name>
<feature type="transmembrane region" description="Helical" evidence="1">
    <location>
        <begin position="261"/>
        <end position="281"/>
    </location>
</feature>
<feature type="transmembrane region" description="Helical" evidence="1">
    <location>
        <begin position="160"/>
        <end position="187"/>
    </location>
</feature>
<comment type="caution">
    <text evidence="2">The sequence shown here is derived from an EMBL/GenBank/DDBJ whole genome shotgun (WGS) entry which is preliminary data.</text>
</comment>
<dbReference type="PATRIC" id="fig|217031.6.peg.3522"/>
<feature type="transmembrane region" description="Helical" evidence="1">
    <location>
        <begin position="86"/>
        <end position="110"/>
    </location>
</feature>
<feature type="transmembrane region" description="Helical" evidence="1">
    <location>
        <begin position="514"/>
        <end position="535"/>
    </location>
</feature>
<feature type="transmembrane region" description="Helical" evidence="1">
    <location>
        <begin position="61"/>
        <end position="80"/>
    </location>
</feature>
<sequence>MTKFRSLKILDWFQPLFIWLKMDYKMMRKILEMKLILDQRRTPTIFQGEKQAKGNQFLKTLGVYALYGLLLVFFVFLDQYMFQMSIIFAITMFLMMTSLIADFSSVLLDVKDKTIFHTKPIDTRTINTAKMLHITYYMAFITGAFISVPTLVMIGRQGIAFFLLFLLEVVLLILFIIAITALVYLLILKFFGSDQLKNLINYVQIILSIAVVIGYQIFIRAFDFVDLEIAFAFEWWHVLLPPIWFAAPFELLLGHNYSWEYILLAIMALVIPFISLAIYIWQMPSFERNLQKLMGETGEVRSRKFSLTRFWESLVCFSQEEKMFFRFSANMMSRERDFKLKVYPLLGIGLVFPFIFIMNDAMTGSLDELANSKMYLNIYFSTFMIGSVVYMLQCSKDYKGGWIFKIIPLRQTSKFYGAAIKAFLLKLYLPIYLLISLVYLFLFSWKIIPDLLVALMPAVFQSLLAYKLINNERFPFTKPFESIQQGGNTASFFLLMLIVGLFVLFHFLATLIPYGVWGYFVLLFIGMIISWKITFKEKKIVE</sequence>
<dbReference type="Proteomes" id="UP000077881">
    <property type="component" value="Unassembled WGS sequence"/>
</dbReference>
<evidence type="ECO:0000313" key="2">
    <source>
        <dbReference type="EMBL" id="OAK68123.1"/>
    </source>
</evidence>
<feature type="transmembrane region" description="Helical" evidence="1">
    <location>
        <begin position="451"/>
        <end position="469"/>
    </location>
</feature>
<protein>
    <submittedName>
        <fullName evidence="2">Membrane protein</fullName>
    </submittedName>
</protein>
<keyword evidence="1" id="KW-1133">Transmembrane helix</keyword>